<sequence length="245" mass="26238">MRRYSRVVAKLSGEALAGDAGWGTDPASLAQLADEILSVHELGVQVAVVIGGGNYFRGRMAEGWGIGRAEADNIGMLGTVMNALMMRGVLTARSTTDVRVMTAVPMQSVAEPFIRLRADRHLRRGLIVLLAGGIGQPYVTTDYPAVQRALELDADALLVAKRGVDGVYDSDPNINPDAKRYTTLTYREALAAGVKVMDESAFVLANEQRLLMHVFDVAAKGAMKAICEGEDVGTRITHDAVAPRA</sequence>
<evidence type="ECO:0000256" key="2">
    <source>
        <dbReference type="ARBA" id="ARBA00004791"/>
    </source>
</evidence>
<protein>
    <recommendedName>
        <fullName evidence="11">Uridylate kinase</fullName>
        <shortName evidence="11">UK</shortName>
        <ecNumber evidence="11">2.7.4.22</ecNumber>
    </recommendedName>
    <alternativeName>
        <fullName evidence="11">Uridine monophosphate kinase</fullName>
        <shortName evidence="11">UMP kinase</shortName>
        <shortName evidence="11">UMPK</shortName>
    </alternativeName>
</protein>
<comment type="similarity">
    <text evidence="3 11">Belongs to the UMP kinase family.</text>
</comment>
<keyword evidence="8 11" id="KW-0067">ATP-binding</keyword>
<evidence type="ECO:0000256" key="7">
    <source>
        <dbReference type="ARBA" id="ARBA00022777"/>
    </source>
</evidence>
<dbReference type="Proteomes" id="UP000295302">
    <property type="component" value="Unassembled WGS sequence"/>
</dbReference>
<dbReference type="GO" id="GO:0005737">
    <property type="term" value="C:cytoplasm"/>
    <property type="evidence" value="ECO:0007669"/>
    <property type="project" value="UniProtKB-SubCell"/>
</dbReference>
<evidence type="ECO:0000313" key="14">
    <source>
        <dbReference type="Proteomes" id="UP000295302"/>
    </source>
</evidence>
<evidence type="ECO:0000313" key="13">
    <source>
        <dbReference type="EMBL" id="TDD56976.1"/>
    </source>
</evidence>
<keyword evidence="4 11" id="KW-0963">Cytoplasm</keyword>
<dbReference type="InterPro" id="IPR011817">
    <property type="entry name" value="Uridylate_kinase"/>
</dbReference>
<dbReference type="InterPro" id="IPR015963">
    <property type="entry name" value="Uridylate_kinase_bac"/>
</dbReference>
<dbReference type="PIRSF" id="PIRSF005650">
    <property type="entry name" value="Uridylate_kin"/>
    <property type="match status" value="1"/>
</dbReference>
<dbReference type="Gene3D" id="3.40.1160.10">
    <property type="entry name" value="Acetylglutamate kinase-like"/>
    <property type="match status" value="1"/>
</dbReference>
<comment type="subunit">
    <text evidence="11">Homohexamer.</text>
</comment>
<dbReference type="HAMAP" id="MF_01220_B">
    <property type="entry name" value="PyrH_B"/>
    <property type="match status" value="1"/>
</dbReference>
<dbReference type="GO" id="GO:0033862">
    <property type="term" value="F:UMP kinase activity"/>
    <property type="evidence" value="ECO:0007669"/>
    <property type="project" value="UniProtKB-EC"/>
</dbReference>
<comment type="catalytic activity">
    <reaction evidence="10 11">
        <text>UMP + ATP = UDP + ADP</text>
        <dbReference type="Rhea" id="RHEA:24400"/>
        <dbReference type="ChEBI" id="CHEBI:30616"/>
        <dbReference type="ChEBI" id="CHEBI:57865"/>
        <dbReference type="ChEBI" id="CHEBI:58223"/>
        <dbReference type="ChEBI" id="CHEBI:456216"/>
        <dbReference type="EC" id="2.7.4.22"/>
    </reaction>
</comment>
<keyword evidence="7 11" id="KW-0418">Kinase</keyword>
<dbReference type="AlphaFoldDB" id="A0A4R4ZG05"/>
<feature type="binding site" evidence="11">
    <location>
        <position position="168"/>
    </location>
    <ligand>
        <name>ATP</name>
        <dbReference type="ChEBI" id="CHEBI:30616"/>
    </ligand>
</feature>
<dbReference type="CDD" id="cd04254">
    <property type="entry name" value="AAK_UMPK-PyrH-Ec"/>
    <property type="match status" value="1"/>
</dbReference>
<feature type="binding site" evidence="11">
    <location>
        <position position="72"/>
    </location>
    <ligand>
        <name>UMP</name>
        <dbReference type="ChEBI" id="CHEBI:57865"/>
    </ligand>
</feature>
<feature type="binding site" evidence="11">
    <location>
        <position position="52"/>
    </location>
    <ligand>
        <name>UMP</name>
        <dbReference type="ChEBI" id="CHEBI:57865"/>
    </ligand>
</feature>
<evidence type="ECO:0000256" key="8">
    <source>
        <dbReference type="ARBA" id="ARBA00022840"/>
    </source>
</evidence>
<dbReference type="SUPFAM" id="SSF53633">
    <property type="entry name" value="Carbamate kinase-like"/>
    <property type="match status" value="1"/>
</dbReference>
<evidence type="ECO:0000256" key="4">
    <source>
        <dbReference type="ARBA" id="ARBA00022490"/>
    </source>
</evidence>
<dbReference type="FunFam" id="3.40.1160.10:FF:000001">
    <property type="entry name" value="Uridylate kinase"/>
    <property type="match status" value="1"/>
</dbReference>
<accession>A0A4R4ZG05</accession>
<evidence type="ECO:0000256" key="3">
    <source>
        <dbReference type="ARBA" id="ARBA00007614"/>
    </source>
</evidence>
<dbReference type="PANTHER" id="PTHR42833:SF4">
    <property type="entry name" value="URIDYLATE KINASE PUMPKIN, CHLOROPLASTIC"/>
    <property type="match status" value="1"/>
</dbReference>
<dbReference type="PANTHER" id="PTHR42833">
    <property type="entry name" value="URIDYLATE KINASE"/>
    <property type="match status" value="1"/>
</dbReference>
<evidence type="ECO:0000256" key="9">
    <source>
        <dbReference type="ARBA" id="ARBA00022975"/>
    </source>
</evidence>
<reference evidence="13 14" key="1">
    <citation type="submission" date="2019-03" db="EMBL/GenBank/DDBJ databases">
        <title>Draft genome sequences of novel Actinobacteria.</title>
        <authorList>
            <person name="Sahin N."/>
            <person name="Ay H."/>
            <person name="Saygin H."/>
        </authorList>
    </citation>
    <scope>NUCLEOTIDE SEQUENCE [LARGE SCALE GENOMIC DNA]</scope>
    <source>
        <strain evidence="13 14">CH32</strain>
    </source>
</reference>
<comment type="caution">
    <text evidence="13">The sequence shown here is derived from an EMBL/GenBank/DDBJ whole genome shotgun (WGS) entry which is preliminary data.</text>
</comment>
<proteinExistence type="inferred from homology"/>
<comment type="pathway">
    <text evidence="2 11">Pyrimidine metabolism; CTP biosynthesis via de novo pathway; UDP from UMP (UMPK route): step 1/1.</text>
</comment>
<evidence type="ECO:0000259" key="12">
    <source>
        <dbReference type="Pfam" id="PF00696"/>
    </source>
</evidence>
<dbReference type="OrthoDB" id="9807458at2"/>
<dbReference type="GO" id="GO:0044210">
    <property type="term" value="P:'de novo' CTP biosynthetic process"/>
    <property type="evidence" value="ECO:0007669"/>
    <property type="project" value="UniProtKB-UniRule"/>
</dbReference>
<dbReference type="InterPro" id="IPR001048">
    <property type="entry name" value="Asp/Glu/Uridylate_kinase"/>
</dbReference>
<dbReference type="EC" id="2.7.4.22" evidence="11"/>
<feature type="domain" description="Aspartate/glutamate/uridylate kinase" evidence="12">
    <location>
        <begin position="6"/>
        <end position="216"/>
    </location>
</feature>
<feature type="binding site" evidence="11">
    <location>
        <position position="171"/>
    </location>
    <ligand>
        <name>ATP</name>
        <dbReference type="ChEBI" id="CHEBI:30616"/>
    </ligand>
</feature>
<dbReference type="GO" id="GO:0005524">
    <property type="term" value="F:ATP binding"/>
    <property type="evidence" value="ECO:0007669"/>
    <property type="project" value="UniProtKB-KW"/>
</dbReference>
<comment type="function">
    <text evidence="11">Catalyzes the reversible phosphorylation of UMP to UDP.</text>
</comment>
<feature type="binding site" evidence="11">
    <location>
        <position position="57"/>
    </location>
    <ligand>
        <name>ATP</name>
        <dbReference type="ChEBI" id="CHEBI:30616"/>
    </ligand>
</feature>
<dbReference type="UniPathway" id="UPA00159">
    <property type="reaction ID" value="UER00275"/>
</dbReference>
<keyword evidence="9 11" id="KW-0665">Pyrimidine biosynthesis</keyword>
<comment type="caution">
    <text evidence="11">Lacks conserved residue(s) required for the propagation of feature annotation.</text>
</comment>
<gene>
    <name evidence="11" type="primary">pyrH</name>
    <name evidence="13" type="ORF">E1286_01340</name>
</gene>
<evidence type="ECO:0000256" key="5">
    <source>
        <dbReference type="ARBA" id="ARBA00022679"/>
    </source>
</evidence>
<dbReference type="InterPro" id="IPR036393">
    <property type="entry name" value="AceGlu_kinase-like_sf"/>
</dbReference>
<evidence type="ECO:0000256" key="10">
    <source>
        <dbReference type="ARBA" id="ARBA00047767"/>
    </source>
</evidence>
<dbReference type="GO" id="GO:0006225">
    <property type="term" value="P:UDP biosynthetic process"/>
    <property type="evidence" value="ECO:0007669"/>
    <property type="project" value="TreeGrafter"/>
</dbReference>
<keyword evidence="11" id="KW-0021">Allosteric enzyme</keyword>
<feature type="binding site" evidence="11">
    <location>
        <position position="53"/>
    </location>
    <ligand>
        <name>ATP</name>
        <dbReference type="ChEBI" id="CHEBI:30616"/>
    </ligand>
</feature>
<dbReference type="EMBL" id="SMKQ01000002">
    <property type="protein sequence ID" value="TDD56976.1"/>
    <property type="molecule type" value="Genomic_DNA"/>
</dbReference>
<evidence type="ECO:0000256" key="1">
    <source>
        <dbReference type="ARBA" id="ARBA00004496"/>
    </source>
</evidence>
<organism evidence="13 14">
    <name type="scientific">Nonomuraea terrae</name>
    <dbReference type="NCBI Taxonomy" id="2530383"/>
    <lineage>
        <taxon>Bacteria</taxon>
        <taxon>Bacillati</taxon>
        <taxon>Actinomycetota</taxon>
        <taxon>Actinomycetes</taxon>
        <taxon>Streptosporangiales</taxon>
        <taxon>Streptosporangiaceae</taxon>
        <taxon>Nonomuraea</taxon>
    </lineage>
</organism>
<keyword evidence="5 11" id="KW-0808">Transferase</keyword>
<comment type="activity regulation">
    <text evidence="11">Allosterically activated by GTP. Inhibited by UTP.</text>
</comment>
<feature type="binding site" evidence="11">
    <location>
        <begin position="134"/>
        <end position="141"/>
    </location>
    <ligand>
        <name>UMP</name>
        <dbReference type="ChEBI" id="CHEBI:57865"/>
    </ligand>
</feature>
<feature type="region of interest" description="Involved in allosteric activation by GTP" evidence="11">
    <location>
        <begin position="18"/>
        <end position="23"/>
    </location>
</feature>
<evidence type="ECO:0000256" key="6">
    <source>
        <dbReference type="ARBA" id="ARBA00022741"/>
    </source>
</evidence>
<keyword evidence="14" id="KW-1185">Reference proteome</keyword>
<evidence type="ECO:0000256" key="11">
    <source>
        <dbReference type="HAMAP-Rule" id="MF_01220"/>
    </source>
</evidence>
<dbReference type="NCBIfam" id="TIGR02075">
    <property type="entry name" value="pyrH_bact"/>
    <property type="match status" value="1"/>
</dbReference>
<dbReference type="Pfam" id="PF00696">
    <property type="entry name" value="AA_kinase"/>
    <property type="match status" value="1"/>
</dbReference>
<comment type="subcellular location">
    <subcellularLocation>
        <location evidence="1 11">Cytoplasm</location>
    </subcellularLocation>
</comment>
<feature type="binding site" evidence="11">
    <location>
        <begin position="10"/>
        <end position="13"/>
    </location>
    <ligand>
        <name>ATP</name>
        <dbReference type="ChEBI" id="CHEBI:30616"/>
    </ligand>
</feature>
<keyword evidence="6 11" id="KW-0547">Nucleotide-binding</keyword>
<name>A0A4R4ZG05_9ACTN</name>